<sequence length="51" mass="5415">DNGINLLETAAPDPAKYALALMDAIFSNAEMANCCSKASKRTTRPGLDSEK</sequence>
<organism evidence="1">
    <name type="scientific">Amphimedon queenslandica</name>
    <name type="common">Sponge</name>
    <dbReference type="NCBI Taxonomy" id="400682"/>
    <lineage>
        <taxon>Eukaryota</taxon>
        <taxon>Metazoa</taxon>
        <taxon>Porifera</taxon>
        <taxon>Demospongiae</taxon>
        <taxon>Heteroscleromorpha</taxon>
        <taxon>Haplosclerida</taxon>
        <taxon>Niphatidae</taxon>
        <taxon>Amphimedon</taxon>
    </lineage>
</organism>
<protein>
    <submittedName>
        <fullName evidence="1">Uncharacterized protein</fullName>
    </submittedName>
</protein>
<dbReference type="InParanoid" id="A0A1X7TPD4"/>
<proteinExistence type="predicted"/>
<accession>A0A1X7TPD4</accession>
<reference evidence="1" key="1">
    <citation type="submission" date="2017-05" db="UniProtKB">
        <authorList>
            <consortium name="EnsemblMetazoa"/>
        </authorList>
    </citation>
    <scope>IDENTIFICATION</scope>
</reference>
<dbReference type="EnsemblMetazoa" id="Aqu2.1.16679_001">
    <property type="protein sequence ID" value="Aqu2.1.16679_001"/>
    <property type="gene ID" value="Aqu2.1.16679"/>
</dbReference>
<evidence type="ECO:0000313" key="1">
    <source>
        <dbReference type="EnsemblMetazoa" id="Aqu2.1.16679_001"/>
    </source>
</evidence>
<name>A0A1X7TPD4_AMPQE</name>
<dbReference type="AlphaFoldDB" id="A0A1X7TPD4"/>